<gene>
    <name evidence="5" type="ORF">J2045_000960</name>
</gene>
<protein>
    <submittedName>
        <fullName evidence="5">Sucrose-6-phosphate hydrolase SacC (GH32 family)</fullName>
    </submittedName>
</protein>
<evidence type="ECO:0000256" key="1">
    <source>
        <dbReference type="ARBA" id="ARBA00009902"/>
    </source>
</evidence>
<evidence type="ECO:0000256" key="3">
    <source>
        <dbReference type="ARBA" id="ARBA00023295"/>
    </source>
</evidence>
<evidence type="ECO:0000256" key="2">
    <source>
        <dbReference type="ARBA" id="ARBA00022801"/>
    </source>
</evidence>
<dbReference type="EMBL" id="JAUSUW010000002">
    <property type="protein sequence ID" value="MDQ0419947.1"/>
    <property type="molecule type" value="Genomic_DNA"/>
</dbReference>
<dbReference type="InterPro" id="IPR023296">
    <property type="entry name" value="Glyco_hydro_beta-prop_sf"/>
</dbReference>
<keyword evidence="6" id="KW-1185">Reference proteome</keyword>
<comment type="caution">
    <text evidence="5">The sequence shown here is derived from an EMBL/GenBank/DDBJ whole genome shotgun (WGS) entry which is preliminary data.</text>
</comment>
<keyword evidence="3" id="KW-0326">Glycosidase</keyword>
<evidence type="ECO:0000259" key="4">
    <source>
        <dbReference type="Pfam" id="PF00251"/>
    </source>
</evidence>
<dbReference type="Pfam" id="PF00251">
    <property type="entry name" value="Glyco_hydro_32N"/>
    <property type="match status" value="1"/>
</dbReference>
<accession>A0ABU0G5G9</accession>
<reference evidence="5 6" key="1">
    <citation type="submission" date="2023-07" db="EMBL/GenBank/DDBJ databases">
        <title>Genomic Encyclopedia of Type Strains, Phase IV (KMG-IV): sequencing the most valuable type-strain genomes for metagenomic binning, comparative biology and taxonomic classification.</title>
        <authorList>
            <person name="Goeker M."/>
        </authorList>
    </citation>
    <scope>NUCLEOTIDE SEQUENCE [LARGE SCALE GENOMIC DNA]</scope>
    <source>
        <strain evidence="5 6">DSM 1111</strain>
    </source>
</reference>
<dbReference type="InterPro" id="IPR013148">
    <property type="entry name" value="Glyco_hydro_32_N"/>
</dbReference>
<dbReference type="SUPFAM" id="SSF75005">
    <property type="entry name" value="Arabinanase/levansucrase/invertase"/>
    <property type="match status" value="1"/>
</dbReference>
<evidence type="ECO:0000313" key="5">
    <source>
        <dbReference type="EMBL" id="MDQ0419947.1"/>
    </source>
</evidence>
<proteinExistence type="inferred from homology"/>
<name>A0ABU0G5G9_9HYPH</name>
<comment type="similarity">
    <text evidence="1">Belongs to the glycosyl hydrolase 32 family.</text>
</comment>
<keyword evidence="2 5" id="KW-0378">Hydrolase</keyword>
<sequence length="37" mass="4340">MNDPNGFGRFGGRTHLFCQHYSHGRIWNNMHWGHAIS</sequence>
<organism evidence="5 6">
    <name type="scientific">Peteryoungia aggregata LMG 23059</name>
    <dbReference type="NCBI Taxonomy" id="1368425"/>
    <lineage>
        <taxon>Bacteria</taxon>
        <taxon>Pseudomonadati</taxon>
        <taxon>Pseudomonadota</taxon>
        <taxon>Alphaproteobacteria</taxon>
        <taxon>Hyphomicrobiales</taxon>
        <taxon>Rhizobiaceae</taxon>
        <taxon>Peteryoungia</taxon>
    </lineage>
</organism>
<dbReference type="Gene3D" id="2.115.10.20">
    <property type="entry name" value="Glycosyl hydrolase domain, family 43"/>
    <property type="match status" value="1"/>
</dbReference>
<dbReference type="GO" id="GO:0016787">
    <property type="term" value="F:hydrolase activity"/>
    <property type="evidence" value="ECO:0007669"/>
    <property type="project" value="UniProtKB-KW"/>
</dbReference>
<feature type="domain" description="Glycosyl hydrolase family 32 N-terminal" evidence="4">
    <location>
        <begin position="1"/>
        <end position="37"/>
    </location>
</feature>
<evidence type="ECO:0000313" key="6">
    <source>
        <dbReference type="Proteomes" id="UP001238496"/>
    </source>
</evidence>
<dbReference type="Proteomes" id="UP001238496">
    <property type="component" value="Unassembled WGS sequence"/>
</dbReference>